<keyword evidence="2" id="KW-0150">Chloroplast</keyword>
<dbReference type="OrthoDB" id="343842at2759"/>
<accession>A0A5N6R0Z2</accession>
<dbReference type="PANTHER" id="PTHR34113">
    <property type="entry name" value="INACTIVE PURPLE ACID PHOSPHATASE-LIKE PROTEIN"/>
    <property type="match status" value="1"/>
</dbReference>
<gene>
    <name evidence="7" type="ORF">FH972_008415</name>
</gene>
<feature type="region of interest" description="Disordered" evidence="6">
    <location>
        <begin position="146"/>
        <end position="178"/>
    </location>
</feature>
<dbReference type="GO" id="GO:0009570">
    <property type="term" value="C:chloroplast stroma"/>
    <property type="evidence" value="ECO:0007669"/>
    <property type="project" value="UniProtKB-SubCell"/>
</dbReference>
<dbReference type="EMBL" id="CM017323">
    <property type="protein sequence ID" value="KAE8022632.1"/>
    <property type="molecule type" value="Genomic_DNA"/>
</dbReference>
<dbReference type="GO" id="GO:2001070">
    <property type="term" value="F:starch binding"/>
    <property type="evidence" value="ECO:0007669"/>
    <property type="project" value="TreeGrafter"/>
</dbReference>
<evidence type="ECO:0000256" key="3">
    <source>
        <dbReference type="ARBA" id="ARBA00022640"/>
    </source>
</evidence>
<protein>
    <submittedName>
        <fullName evidence="7">Uncharacterized protein</fullName>
    </submittedName>
</protein>
<dbReference type="GO" id="GO:0043036">
    <property type="term" value="C:starch grain"/>
    <property type="evidence" value="ECO:0007669"/>
    <property type="project" value="TreeGrafter"/>
</dbReference>
<dbReference type="GO" id="GO:2000904">
    <property type="term" value="P:regulation of starch metabolic process"/>
    <property type="evidence" value="ECO:0007669"/>
    <property type="project" value="TreeGrafter"/>
</dbReference>
<dbReference type="AlphaFoldDB" id="A0A5N6R0Z2"/>
<evidence type="ECO:0000256" key="2">
    <source>
        <dbReference type="ARBA" id="ARBA00022528"/>
    </source>
</evidence>
<evidence type="ECO:0000313" key="8">
    <source>
        <dbReference type="Proteomes" id="UP000327013"/>
    </source>
</evidence>
<dbReference type="Proteomes" id="UP000327013">
    <property type="component" value="Chromosome 3"/>
</dbReference>
<comment type="similarity">
    <text evidence="5">Belongs to the ESV1 family.</text>
</comment>
<evidence type="ECO:0000256" key="1">
    <source>
        <dbReference type="ARBA" id="ARBA00004470"/>
    </source>
</evidence>
<reference evidence="7 8" key="1">
    <citation type="submission" date="2019-06" db="EMBL/GenBank/DDBJ databases">
        <title>A chromosomal-level reference genome of Carpinus fangiana (Coryloideae, Betulaceae).</title>
        <authorList>
            <person name="Yang X."/>
            <person name="Wang Z."/>
            <person name="Zhang L."/>
            <person name="Hao G."/>
            <person name="Liu J."/>
            <person name="Yang Y."/>
        </authorList>
    </citation>
    <scope>NUCLEOTIDE SEQUENCE [LARGE SCALE GENOMIC DNA]</scope>
    <source>
        <strain evidence="7">Cfa_2016G</strain>
        <tissue evidence="7">Leaf</tissue>
    </source>
</reference>
<evidence type="ECO:0000313" key="7">
    <source>
        <dbReference type="EMBL" id="KAE8022632.1"/>
    </source>
</evidence>
<name>A0A5N6R0Z2_9ROSI</name>
<comment type="subcellular location">
    <subcellularLocation>
        <location evidence="1">Plastid</location>
        <location evidence="1">Chloroplast stroma</location>
    </subcellularLocation>
</comment>
<keyword evidence="4" id="KW-0809">Transit peptide</keyword>
<dbReference type="PANTHER" id="PTHR34113:SF2">
    <property type="entry name" value="PROTEIN LIKE EARLY STARVATION, CHLOROPLASTIC"/>
    <property type="match status" value="1"/>
</dbReference>
<sequence length="589" mass="66386">MASRLGASPRATTHAVDLLPHRHNHNHNHVRHQFVRVLVSEKAVPFGRGRARSGGRLRARDSDGGDSSSYLDMWRNAVDRERKAIEFQQIAEKPAVSGDGGVEDVKKKSEEFEKILETPSEERDRIQRMQVVDRAAAAIAAARAILDEDGPSPGPEAASSFGSGSGYSGPGDLKSANQEGTQKWSIFVPRSETSGGETPGPDFWSWTPPVDSNKNSDGVIDTQLAGKSLVFPTPPNPVIEQERPVGFISIPFESKVSESNINPPLPPLQSLIAVEKVEASESSLETPFLKEEQEHDIQFSAHAAEAANALHKVDESLPHGVYPDGSRWWKETGVERRPDGVICRWTLKRGVSADQVVEWQDKYWEASDEFGHKELGSEKSGRDATGSVWREYWKESMWLDSGLARIEKTADKWGKNGQGGEWQEKWWEHYSASGQAEKWAHKWCSIDPNTPLEAGHAHIWHERWGENYDGHGGSTKYTDKWAERCEGDGWAKWGDKWDENFDPNSHGVKQGESWWEGKYGERWNRTWGEGHNGSGWVHKYGKSSSGEHWDTHVQQDTWYERFPHFGFYHCFGNSVQLREVQKPSEMTEQ</sequence>
<feature type="region of interest" description="Disordered" evidence="6">
    <location>
        <begin position="190"/>
        <end position="216"/>
    </location>
</feature>
<organism evidence="7 8">
    <name type="scientific">Carpinus fangiana</name>
    <dbReference type="NCBI Taxonomy" id="176857"/>
    <lineage>
        <taxon>Eukaryota</taxon>
        <taxon>Viridiplantae</taxon>
        <taxon>Streptophyta</taxon>
        <taxon>Embryophyta</taxon>
        <taxon>Tracheophyta</taxon>
        <taxon>Spermatophyta</taxon>
        <taxon>Magnoliopsida</taxon>
        <taxon>eudicotyledons</taxon>
        <taxon>Gunneridae</taxon>
        <taxon>Pentapetalae</taxon>
        <taxon>rosids</taxon>
        <taxon>fabids</taxon>
        <taxon>Fagales</taxon>
        <taxon>Betulaceae</taxon>
        <taxon>Carpinus</taxon>
    </lineage>
</organism>
<evidence type="ECO:0000256" key="4">
    <source>
        <dbReference type="ARBA" id="ARBA00022946"/>
    </source>
</evidence>
<evidence type="ECO:0000256" key="5">
    <source>
        <dbReference type="ARBA" id="ARBA00038237"/>
    </source>
</evidence>
<keyword evidence="3" id="KW-0934">Plastid</keyword>
<proteinExistence type="inferred from homology"/>
<keyword evidence="8" id="KW-1185">Reference proteome</keyword>
<dbReference type="GO" id="GO:0005982">
    <property type="term" value="P:starch metabolic process"/>
    <property type="evidence" value="ECO:0007669"/>
    <property type="project" value="TreeGrafter"/>
</dbReference>
<evidence type="ECO:0000256" key="6">
    <source>
        <dbReference type="SAM" id="MobiDB-lite"/>
    </source>
</evidence>
<dbReference type="InterPro" id="IPR052495">
    <property type="entry name" value="Alpha-glucan_binding_chloro"/>
</dbReference>